<reference evidence="3 4" key="1">
    <citation type="journal article" date="2024" name="J Genomics">
        <title>Draft genome sequencing and assembly of Favolaschia claudopus CIRM-BRFM 2984 isolated from oak limbs.</title>
        <authorList>
            <person name="Navarro D."/>
            <person name="Drula E."/>
            <person name="Chaduli D."/>
            <person name="Cazenave R."/>
            <person name="Ahrendt S."/>
            <person name="Wang J."/>
            <person name="Lipzen A."/>
            <person name="Daum C."/>
            <person name="Barry K."/>
            <person name="Grigoriev I.V."/>
            <person name="Favel A."/>
            <person name="Rosso M.N."/>
            <person name="Martin F."/>
        </authorList>
    </citation>
    <scope>NUCLEOTIDE SEQUENCE [LARGE SCALE GENOMIC DNA]</scope>
    <source>
        <strain evidence="3 4">CIRM-BRFM 2984</strain>
    </source>
</reference>
<evidence type="ECO:0000256" key="2">
    <source>
        <dbReference type="SAM" id="SignalP"/>
    </source>
</evidence>
<feature type="transmembrane region" description="Helical" evidence="1">
    <location>
        <begin position="316"/>
        <end position="334"/>
    </location>
</feature>
<comment type="caution">
    <text evidence="3">The sequence shown here is derived from an EMBL/GenBank/DDBJ whole genome shotgun (WGS) entry which is preliminary data.</text>
</comment>
<evidence type="ECO:0000256" key="1">
    <source>
        <dbReference type="SAM" id="Phobius"/>
    </source>
</evidence>
<proteinExistence type="predicted"/>
<dbReference type="AlphaFoldDB" id="A0AAW0CM39"/>
<keyword evidence="1" id="KW-1133">Transmembrane helix</keyword>
<name>A0AAW0CM39_9AGAR</name>
<evidence type="ECO:0000313" key="4">
    <source>
        <dbReference type="Proteomes" id="UP001362999"/>
    </source>
</evidence>
<keyword evidence="4" id="KW-1185">Reference proteome</keyword>
<gene>
    <name evidence="3" type="ORF">R3P38DRAFT_3469044</name>
</gene>
<organism evidence="3 4">
    <name type="scientific">Favolaschia claudopus</name>
    <dbReference type="NCBI Taxonomy" id="2862362"/>
    <lineage>
        <taxon>Eukaryota</taxon>
        <taxon>Fungi</taxon>
        <taxon>Dikarya</taxon>
        <taxon>Basidiomycota</taxon>
        <taxon>Agaricomycotina</taxon>
        <taxon>Agaricomycetes</taxon>
        <taxon>Agaricomycetidae</taxon>
        <taxon>Agaricales</taxon>
        <taxon>Marasmiineae</taxon>
        <taxon>Mycenaceae</taxon>
        <taxon>Favolaschia</taxon>
    </lineage>
</organism>
<sequence>MRSLLRVVALLAYLLPIAQAAQRNITVDDTASRISYTGSGWFAFDDAGWSNGTGHTTCGNLTKDARATFNFTGVAIYYLFPSPSICNNLTINGAATNLSSTTLILDGTAIAVQFDALPKNPAGSGIWGRTGLSNGNHTIVNAATSTADIARVDAFIYTAEEPDTIPSAPAGMQNIFLGADNFTLSEGWSNSTDPVPDCVQNKHVLRASMPNSNFSFNFTGDVLFLNTLASPDGGGLAISINGDDPEVFNTTGADTQSCAVFSLNVTSLVRRSLLRRAGGGSSSAMVQNHCSGKSVDGSPAIDGATYQRAASGVRRGSVNLVVLLGAFLLFLLLGDYPRIEIRNPFTLKISIN</sequence>
<keyword evidence="1" id="KW-0472">Membrane</keyword>
<protein>
    <submittedName>
        <fullName evidence="3">Uncharacterized protein</fullName>
    </submittedName>
</protein>
<dbReference type="EMBL" id="JAWWNJ010000016">
    <property type="protein sequence ID" value="KAK7039885.1"/>
    <property type="molecule type" value="Genomic_DNA"/>
</dbReference>
<feature type="signal peptide" evidence="2">
    <location>
        <begin position="1"/>
        <end position="20"/>
    </location>
</feature>
<accession>A0AAW0CM39</accession>
<keyword evidence="1" id="KW-0812">Transmembrane</keyword>
<evidence type="ECO:0000313" key="3">
    <source>
        <dbReference type="EMBL" id="KAK7039885.1"/>
    </source>
</evidence>
<dbReference type="Proteomes" id="UP001362999">
    <property type="component" value="Unassembled WGS sequence"/>
</dbReference>
<keyword evidence="2" id="KW-0732">Signal</keyword>
<feature type="chain" id="PRO_5043407263" evidence="2">
    <location>
        <begin position="21"/>
        <end position="352"/>
    </location>
</feature>